<dbReference type="InterPro" id="IPR026579">
    <property type="entry name" value="FtsQ"/>
</dbReference>
<feature type="transmembrane region" description="Helical" evidence="9">
    <location>
        <begin position="12"/>
        <end position="31"/>
    </location>
</feature>
<evidence type="ECO:0000256" key="5">
    <source>
        <dbReference type="ARBA" id="ARBA00022692"/>
    </source>
</evidence>
<dbReference type="InterPro" id="IPR034746">
    <property type="entry name" value="POTRA"/>
</dbReference>
<evidence type="ECO:0000256" key="4">
    <source>
        <dbReference type="ARBA" id="ARBA00022618"/>
    </source>
</evidence>
<dbReference type="GO" id="GO:0016020">
    <property type="term" value="C:membrane"/>
    <property type="evidence" value="ECO:0007669"/>
    <property type="project" value="UniProtKB-SubCell"/>
</dbReference>
<dbReference type="AlphaFoldDB" id="A0A249K9L8"/>
<evidence type="ECO:0000256" key="7">
    <source>
        <dbReference type="ARBA" id="ARBA00023136"/>
    </source>
</evidence>
<dbReference type="EMBL" id="CP016771">
    <property type="protein sequence ID" value="ASY13425.1"/>
    <property type="molecule type" value="Genomic_DNA"/>
</dbReference>
<evidence type="ECO:0000256" key="3">
    <source>
        <dbReference type="ARBA" id="ARBA00022519"/>
    </source>
</evidence>
<sequence>MADKVKKRIKRLAITTTTIAAFAAMAYLLGWSSVLTVKSVEIIGTTAQPAILAQFENDEVLPQVGQKLARVDPRAIERSLSKLDWLSTAEVSRNWISKQISIAVTERVAVAKALTPENSMVNFDISGVIFKPTSSRQLQGQDMLPIVSTAGDSKADLSGVVKLLQQLPEDLQYLIQDLRQISVTKSGDILMQTRINQLPVEINWGGVQQLEQKSSILIALLKLPENNEVRQVDLSQPSAPVVK</sequence>
<evidence type="ECO:0000313" key="12">
    <source>
        <dbReference type="Proteomes" id="UP000217171"/>
    </source>
</evidence>
<dbReference type="PROSITE" id="PS51779">
    <property type="entry name" value="POTRA"/>
    <property type="match status" value="1"/>
</dbReference>
<evidence type="ECO:0000313" key="11">
    <source>
        <dbReference type="EMBL" id="ASY13425.1"/>
    </source>
</evidence>
<proteinExistence type="predicted"/>
<dbReference type="PANTHER" id="PTHR35851">
    <property type="entry name" value="CELL DIVISION PROTEIN FTSQ"/>
    <property type="match status" value="1"/>
</dbReference>
<dbReference type="Pfam" id="PF08478">
    <property type="entry name" value="POTRA_1"/>
    <property type="match status" value="1"/>
</dbReference>
<evidence type="ECO:0000256" key="1">
    <source>
        <dbReference type="ARBA" id="ARBA00004370"/>
    </source>
</evidence>
<evidence type="ECO:0000256" key="9">
    <source>
        <dbReference type="SAM" id="Phobius"/>
    </source>
</evidence>
<dbReference type="KEGG" id="nhi:B1s21160_03675"/>
<keyword evidence="5 9" id="KW-0812">Transmembrane</keyword>
<dbReference type="RefSeq" id="WP_095672463.1">
    <property type="nucleotide sequence ID" value="NZ_CP016771.1"/>
</dbReference>
<dbReference type="InterPro" id="IPR013685">
    <property type="entry name" value="POTRA_FtsQ_type"/>
</dbReference>
<dbReference type="PANTHER" id="PTHR35851:SF1">
    <property type="entry name" value="CELL DIVISION PROTEIN FTSQ"/>
    <property type="match status" value="1"/>
</dbReference>
<dbReference type="OrthoDB" id="4793367at2"/>
<keyword evidence="6 9" id="KW-1133">Transmembrane helix</keyword>
<keyword evidence="2" id="KW-1003">Cell membrane</keyword>
<feature type="domain" description="POTRA" evidence="10">
    <location>
        <begin position="35"/>
        <end position="107"/>
    </location>
</feature>
<protein>
    <submittedName>
        <fullName evidence="11">Cell division protein FtsQ</fullName>
    </submittedName>
</protein>
<keyword evidence="3" id="KW-0997">Cell inner membrane</keyword>
<keyword evidence="8" id="KW-0131">Cell cycle</keyword>
<dbReference type="Gene3D" id="3.10.20.310">
    <property type="entry name" value="membrane protein fhac"/>
    <property type="match status" value="1"/>
</dbReference>
<keyword evidence="12" id="KW-1185">Reference proteome</keyword>
<accession>A0A249K9L8</accession>
<reference evidence="11 12" key="1">
    <citation type="submission" date="2016-07" db="EMBL/GenBank/DDBJ databases">
        <title>High microdiversification within the ubiquitous acI lineage of Actinobacteria.</title>
        <authorList>
            <person name="Neuenschwander S.M."/>
            <person name="Salcher M."/>
            <person name="Ghai R."/>
            <person name="Pernthaler J."/>
        </authorList>
    </citation>
    <scope>NUCLEOTIDE SEQUENCE [LARGE SCALE GENOMIC DNA]</scope>
    <source>
        <strain evidence="11">MMS-21-160</strain>
    </source>
</reference>
<comment type="subcellular location">
    <subcellularLocation>
        <location evidence="1">Membrane</location>
    </subcellularLocation>
</comment>
<evidence type="ECO:0000259" key="10">
    <source>
        <dbReference type="PROSITE" id="PS51779"/>
    </source>
</evidence>
<keyword evidence="4 11" id="KW-0132">Cell division</keyword>
<dbReference type="Proteomes" id="UP000217171">
    <property type="component" value="Chromosome"/>
</dbReference>
<dbReference type="GO" id="GO:0090529">
    <property type="term" value="P:cell septum assembly"/>
    <property type="evidence" value="ECO:0007669"/>
    <property type="project" value="InterPro"/>
</dbReference>
<keyword evidence="7 9" id="KW-0472">Membrane</keyword>
<name>A0A249K9L8_9ACTN</name>
<gene>
    <name evidence="11" type="ORF">B1s21160_03675</name>
</gene>
<dbReference type="Pfam" id="PF03799">
    <property type="entry name" value="FtsQ_DivIB_C"/>
    <property type="match status" value="1"/>
</dbReference>
<evidence type="ECO:0000256" key="6">
    <source>
        <dbReference type="ARBA" id="ARBA00022989"/>
    </source>
</evidence>
<organism evidence="11 12">
    <name type="scientific">Candidatus Nanopelagicus hibericus</name>
    <dbReference type="NCBI Taxonomy" id="1884915"/>
    <lineage>
        <taxon>Bacteria</taxon>
        <taxon>Bacillati</taxon>
        <taxon>Actinomycetota</taxon>
        <taxon>Actinomycetes</taxon>
        <taxon>Candidatus Nanopelagicales</taxon>
        <taxon>Candidatus Nanopelagicaceae</taxon>
        <taxon>Candidatus Nanopelagicus</taxon>
    </lineage>
</organism>
<dbReference type="InterPro" id="IPR005548">
    <property type="entry name" value="Cell_div_FtsQ/DivIB_C"/>
</dbReference>
<evidence type="ECO:0000256" key="2">
    <source>
        <dbReference type="ARBA" id="ARBA00022475"/>
    </source>
</evidence>
<evidence type="ECO:0000256" key="8">
    <source>
        <dbReference type="ARBA" id="ARBA00023306"/>
    </source>
</evidence>